<evidence type="ECO:0000313" key="2">
    <source>
        <dbReference type="EMBL" id="CAA9384066.1"/>
    </source>
</evidence>
<name>A0A6J4ND27_9ACTN</name>
<dbReference type="GO" id="GO:0047826">
    <property type="term" value="F:D-lysine 5,6-aminomutase activity"/>
    <property type="evidence" value="ECO:0007669"/>
    <property type="project" value="UniProtKB-EC"/>
</dbReference>
<feature type="compositionally biased region" description="Basic and acidic residues" evidence="1">
    <location>
        <begin position="178"/>
        <end position="188"/>
    </location>
</feature>
<feature type="region of interest" description="Disordered" evidence="1">
    <location>
        <begin position="1"/>
        <end position="255"/>
    </location>
</feature>
<organism evidence="2">
    <name type="scientific">uncultured Nocardioidaceae bacterium</name>
    <dbReference type="NCBI Taxonomy" id="253824"/>
    <lineage>
        <taxon>Bacteria</taxon>
        <taxon>Bacillati</taxon>
        <taxon>Actinomycetota</taxon>
        <taxon>Actinomycetes</taxon>
        <taxon>Propionibacteriales</taxon>
        <taxon>Nocardioidaceae</taxon>
        <taxon>environmental samples</taxon>
    </lineage>
</organism>
<dbReference type="EC" id="5.4.3.4" evidence="2"/>
<feature type="non-terminal residue" evidence="2">
    <location>
        <position position="255"/>
    </location>
</feature>
<keyword evidence="2" id="KW-0413">Isomerase</keyword>
<dbReference type="EC" id="5.4.3.3" evidence="2"/>
<protein>
    <submittedName>
        <fullName evidence="2">L-beta-lysine 5,6-aminomutase beta subunit @ D-lysine 5,6-aminomutase beta subunit</fullName>
        <ecNumber evidence="2">5.4.3.3</ecNumber>
        <ecNumber evidence="2">5.4.3.4</ecNumber>
    </submittedName>
</protein>
<feature type="compositionally biased region" description="Low complexity" evidence="1">
    <location>
        <begin position="78"/>
        <end position="88"/>
    </location>
</feature>
<evidence type="ECO:0000256" key="1">
    <source>
        <dbReference type="SAM" id="MobiDB-lite"/>
    </source>
</evidence>
<dbReference type="AlphaFoldDB" id="A0A6J4ND27"/>
<feature type="compositionally biased region" description="Basic residues" evidence="1">
    <location>
        <begin position="59"/>
        <end position="74"/>
    </location>
</feature>
<feature type="compositionally biased region" description="Basic and acidic residues" evidence="1">
    <location>
        <begin position="40"/>
        <end position="57"/>
    </location>
</feature>
<proteinExistence type="predicted"/>
<accession>A0A6J4ND27</accession>
<feature type="non-terminal residue" evidence="2">
    <location>
        <position position="1"/>
    </location>
</feature>
<feature type="compositionally biased region" description="Basic residues" evidence="1">
    <location>
        <begin position="224"/>
        <end position="241"/>
    </location>
</feature>
<feature type="compositionally biased region" description="Basic residues" evidence="1">
    <location>
        <begin position="107"/>
        <end position="122"/>
    </location>
</feature>
<dbReference type="EMBL" id="CADCUK010000158">
    <property type="protein sequence ID" value="CAA9384066.1"/>
    <property type="molecule type" value="Genomic_DNA"/>
</dbReference>
<feature type="compositionally biased region" description="Low complexity" evidence="1">
    <location>
        <begin position="143"/>
        <end position="154"/>
    </location>
</feature>
<reference evidence="2" key="1">
    <citation type="submission" date="2020-02" db="EMBL/GenBank/DDBJ databases">
        <authorList>
            <person name="Meier V. D."/>
        </authorList>
    </citation>
    <scope>NUCLEOTIDE SEQUENCE</scope>
    <source>
        <strain evidence="2">AVDCRST_MAG47</strain>
    </source>
</reference>
<gene>
    <name evidence="2" type="ORF">AVDCRST_MAG47-2377</name>
</gene>
<sequence>ERHPQAVRRHHRRRDGADVVHAADAAHQGRRGRCSAAGEQDGHGPRDGRARQGDQPRVHVLRRLRPRAPPRRGRQGAGRRAGLPAAVAEGGQPRDPQDAAPPDGCRRRVHRHRRPHRRHRRDPQHQGVRGGEGAGVLPGDPGGQPRRPGVGAAARRPRPGGEGRRGARVPGRQPARRAPAEHPRDVRGVPRGLPQRQAAGARHRRTAFRREDDRRARRGPDLRPRHHAGRRRVVPRAHPRRTAAGGPDQGGARVM</sequence>
<feature type="compositionally biased region" description="Gly residues" evidence="1">
    <location>
        <begin position="128"/>
        <end position="142"/>
    </location>
</feature>
<feature type="compositionally biased region" description="Basic residues" evidence="1">
    <location>
        <begin position="1"/>
        <end position="14"/>
    </location>
</feature>
<feature type="compositionally biased region" description="Basic and acidic residues" evidence="1">
    <location>
        <begin position="208"/>
        <end position="223"/>
    </location>
</feature>